<protein>
    <submittedName>
        <fullName evidence="1">Cytidyltransferase</fullName>
    </submittedName>
</protein>
<evidence type="ECO:0000313" key="2">
    <source>
        <dbReference type="Proteomes" id="UP001057375"/>
    </source>
</evidence>
<comment type="caution">
    <text evidence="1">The sequence shown here is derived from an EMBL/GenBank/DDBJ whole genome shotgun (WGS) entry which is preliminary data.</text>
</comment>
<dbReference type="Proteomes" id="UP001057375">
    <property type="component" value="Unassembled WGS sequence"/>
</dbReference>
<evidence type="ECO:0000313" key="1">
    <source>
        <dbReference type="EMBL" id="GKT36342.1"/>
    </source>
</evidence>
<organism evidence="1 2">
    <name type="scientific">Aduncisulcus paluster</name>
    <dbReference type="NCBI Taxonomy" id="2918883"/>
    <lineage>
        <taxon>Eukaryota</taxon>
        <taxon>Metamonada</taxon>
        <taxon>Carpediemonas-like organisms</taxon>
        <taxon>Aduncisulcus</taxon>
    </lineage>
</organism>
<reference evidence="1" key="1">
    <citation type="submission" date="2022-03" db="EMBL/GenBank/DDBJ databases">
        <title>Draft genome sequence of Aduncisulcus paluster, a free-living microaerophilic Fornicata.</title>
        <authorList>
            <person name="Yuyama I."/>
            <person name="Kume K."/>
            <person name="Tamura T."/>
            <person name="Inagaki Y."/>
            <person name="Hashimoto T."/>
        </authorList>
    </citation>
    <scope>NUCLEOTIDE SEQUENCE</scope>
    <source>
        <strain evidence="1">NY0171</strain>
    </source>
</reference>
<gene>
    <name evidence="1" type="ORF">ADUPG1_003150</name>
</gene>
<name>A0ABQ5KV99_9EUKA</name>
<feature type="non-terminal residue" evidence="1">
    <location>
        <position position="76"/>
    </location>
</feature>
<proteinExistence type="predicted"/>
<accession>A0ABQ5KV99</accession>
<keyword evidence="2" id="KW-1185">Reference proteome</keyword>
<dbReference type="EMBL" id="BQXS01004110">
    <property type="protein sequence ID" value="GKT36342.1"/>
    <property type="molecule type" value="Genomic_DNA"/>
</dbReference>
<sequence>MIQTVGYALSHYASYKEMCGDDEEGYHKRMVSMLGILFNGFVNYNPVVNQVAFRVIGQRIFESKHLGKKMKLEIFK</sequence>